<keyword evidence="1" id="KW-0812">Transmembrane</keyword>
<proteinExistence type="predicted"/>
<dbReference type="AlphaFoldDB" id="A0A419R3E9"/>
<accession>A0A419R3E9</accession>
<organism evidence="2 3">
    <name type="scientific">Tsuneonella suprasediminis</name>
    <dbReference type="NCBI Taxonomy" id="2306996"/>
    <lineage>
        <taxon>Bacteria</taxon>
        <taxon>Pseudomonadati</taxon>
        <taxon>Pseudomonadota</taxon>
        <taxon>Alphaproteobacteria</taxon>
        <taxon>Sphingomonadales</taxon>
        <taxon>Erythrobacteraceae</taxon>
        <taxon>Tsuneonella</taxon>
    </lineage>
</organism>
<keyword evidence="1" id="KW-0472">Membrane</keyword>
<name>A0A419R3E9_9SPHN</name>
<feature type="transmembrane region" description="Helical" evidence="1">
    <location>
        <begin position="138"/>
        <end position="159"/>
    </location>
</feature>
<feature type="transmembrane region" description="Helical" evidence="1">
    <location>
        <begin position="51"/>
        <end position="70"/>
    </location>
</feature>
<evidence type="ECO:0000313" key="2">
    <source>
        <dbReference type="EMBL" id="RJX69051.1"/>
    </source>
</evidence>
<reference evidence="2 3" key="1">
    <citation type="submission" date="2018-09" db="EMBL/GenBank/DDBJ databases">
        <title>Altererythrobacter sp.Ery1 and Ery12, the genome sequencing of novel strains in genus Alterythrobacter.</title>
        <authorList>
            <person name="Cheng H."/>
            <person name="Wu Y.-H."/>
            <person name="Fang C."/>
            <person name="Xu X.-W."/>
        </authorList>
    </citation>
    <scope>NUCLEOTIDE SEQUENCE [LARGE SCALE GENOMIC DNA]</scope>
    <source>
        <strain evidence="2 3">Ery12</strain>
    </source>
</reference>
<keyword evidence="1" id="KW-1133">Transmembrane helix</keyword>
<dbReference type="OrthoDB" id="7508490at2"/>
<feature type="transmembrane region" description="Helical" evidence="1">
    <location>
        <begin position="77"/>
        <end position="101"/>
    </location>
</feature>
<evidence type="ECO:0000313" key="3">
    <source>
        <dbReference type="Proteomes" id="UP000284322"/>
    </source>
</evidence>
<dbReference type="EMBL" id="RAHJ01000014">
    <property type="protein sequence ID" value="RJX69051.1"/>
    <property type="molecule type" value="Genomic_DNA"/>
</dbReference>
<dbReference type="Proteomes" id="UP000284322">
    <property type="component" value="Unassembled WGS sequence"/>
</dbReference>
<evidence type="ECO:0000256" key="1">
    <source>
        <dbReference type="SAM" id="Phobius"/>
    </source>
</evidence>
<sequence length="161" mass="17023">MASLPDKVELAVQPLQPAPRPMLTLVHTAGNYDAIERTAPGVAMRGVHPGALVSLVGLYAAMLSGFWIFFARSPEAALVLVMVTVLMLVYFALVIGGILVADAVDPAEPQRGFGAFLEGRVETLTELITGKQALMQMLFLPACMAVMAMTIGIIARLSLAG</sequence>
<keyword evidence="3" id="KW-1185">Reference proteome</keyword>
<dbReference type="RefSeq" id="WP_039388541.1">
    <property type="nucleotide sequence ID" value="NZ_RAHJ01000014.1"/>
</dbReference>
<gene>
    <name evidence="2" type="ORF">D6858_03870</name>
</gene>
<protein>
    <submittedName>
        <fullName evidence="2">Uncharacterized protein</fullName>
    </submittedName>
</protein>
<comment type="caution">
    <text evidence="2">The sequence shown here is derived from an EMBL/GenBank/DDBJ whole genome shotgun (WGS) entry which is preliminary data.</text>
</comment>